<dbReference type="eggNOG" id="KOG0134">
    <property type="taxonomic scope" value="Eukaryota"/>
</dbReference>
<evidence type="ECO:0000256" key="4">
    <source>
        <dbReference type="ARBA" id="ARBA00023002"/>
    </source>
</evidence>
<dbReference type="PANTHER" id="PTHR22893:SF91">
    <property type="entry name" value="NADPH DEHYDROGENASE 2-RELATED"/>
    <property type="match status" value="1"/>
</dbReference>
<dbReference type="Gene3D" id="3.20.20.70">
    <property type="entry name" value="Aldolase class I"/>
    <property type="match status" value="1"/>
</dbReference>
<dbReference type="GO" id="GO:0010181">
    <property type="term" value="F:FMN binding"/>
    <property type="evidence" value="ECO:0007669"/>
    <property type="project" value="InterPro"/>
</dbReference>
<comment type="similarity">
    <text evidence="2">Belongs to the NADH:flavin oxidoreductase/NADH oxidase family.</text>
</comment>
<gene>
    <name evidence="6" type="primary">TBLA0E00660</name>
    <name evidence="6" type="ORF">TBLA_0E00660</name>
</gene>
<dbReference type="InterPro" id="IPR013785">
    <property type="entry name" value="Aldolase_TIM"/>
</dbReference>
<protein>
    <recommendedName>
        <fullName evidence="5">NADH:flavin oxidoreductase/NADH oxidase N-terminal domain-containing protein</fullName>
    </recommendedName>
</protein>
<keyword evidence="3" id="KW-0285">Flavoprotein</keyword>
<dbReference type="CDD" id="cd02933">
    <property type="entry name" value="OYE_like_FMN"/>
    <property type="match status" value="1"/>
</dbReference>
<dbReference type="InterPro" id="IPR001155">
    <property type="entry name" value="OxRdtase_FMN_N"/>
</dbReference>
<dbReference type="KEGG" id="tbl:TBLA_0E00660"/>
<comment type="cofactor">
    <cofactor evidence="1">
        <name>FMN</name>
        <dbReference type="ChEBI" id="CHEBI:58210"/>
    </cofactor>
</comment>
<dbReference type="SUPFAM" id="SSF51395">
    <property type="entry name" value="FMN-linked oxidoreductases"/>
    <property type="match status" value="1"/>
</dbReference>
<keyword evidence="3" id="KW-0288">FMN</keyword>
<evidence type="ECO:0000313" key="6">
    <source>
        <dbReference type="EMBL" id="CCH61127.1"/>
    </source>
</evidence>
<evidence type="ECO:0000256" key="2">
    <source>
        <dbReference type="ARBA" id="ARBA00005979"/>
    </source>
</evidence>
<dbReference type="InterPro" id="IPR045247">
    <property type="entry name" value="Oye-like"/>
</dbReference>
<dbReference type="Proteomes" id="UP000002866">
    <property type="component" value="Chromosome 5"/>
</dbReference>
<accession>I2H425</accession>
<dbReference type="GO" id="GO:0003959">
    <property type="term" value="F:NADPH dehydrogenase activity"/>
    <property type="evidence" value="ECO:0007669"/>
    <property type="project" value="UniProtKB-ARBA"/>
</dbReference>
<dbReference type="EMBL" id="HE806320">
    <property type="protein sequence ID" value="CCH61127.1"/>
    <property type="molecule type" value="Genomic_DNA"/>
</dbReference>
<evidence type="ECO:0000259" key="5">
    <source>
        <dbReference type="Pfam" id="PF00724"/>
    </source>
</evidence>
<dbReference type="Pfam" id="PF00724">
    <property type="entry name" value="Oxidored_FMN"/>
    <property type="match status" value="1"/>
</dbReference>
<dbReference type="FunFam" id="3.20.20.70:FF:000138">
    <property type="entry name" value="NADPH dehydrogenase 1"/>
    <property type="match status" value="1"/>
</dbReference>
<dbReference type="RefSeq" id="XP_004180646.1">
    <property type="nucleotide sequence ID" value="XM_004180598.1"/>
</dbReference>
<dbReference type="PANTHER" id="PTHR22893">
    <property type="entry name" value="NADH OXIDOREDUCTASE-RELATED"/>
    <property type="match status" value="1"/>
</dbReference>
<keyword evidence="4" id="KW-0560">Oxidoreductase</keyword>
<dbReference type="AlphaFoldDB" id="I2H425"/>
<dbReference type="HOGENOM" id="CLU_012153_0_0_1"/>
<sequence length="395" mass="44411">MVKLVENYEAVPLKDTAIFKPTKVGVTNLQHRIVMPALTRMRASAPFNVLDSEWAAEYYDQRSKTPGSMIITEGAFIFPQAGGYDNAPGIYCDEHVHAWSKIFKKIHNNKSFVWLQLWALGRQAPPSCMARDGLRLDAPSGDLYLNEEFKKSAQEVGIKQHEMTEADIEQYVEDYITAAKLSIEAGADGVEIHCANGYLLNQFLDPSSNQRTDRYGGSIENRARFPLEVVDRVIEAIGAHRVGIRFSPYGTYGSMSGGENPNILAQYAYIIGQLEKRAELQNNRIAYIHLVEPSTTDFTLEEGLGEFKDGSNDFAYSIWKGPIIRTGSLALNPKLVKELCEKDDRTLVAFGRYFISNPDIVQRMAKGLPLTQYDISTFYTPGKEGYIDYPNYEDL</sequence>
<proteinExistence type="inferred from homology"/>
<dbReference type="OMA" id="TGSADNY"/>
<feature type="domain" description="NADH:flavin oxidoreductase/NADH oxidase N-terminal" evidence="5">
    <location>
        <begin position="18"/>
        <end position="370"/>
    </location>
</feature>
<dbReference type="GeneID" id="14496253"/>
<keyword evidence="7" id="KW-1185">Reference proteome</keyword>
<dbReference type="GO" id="GO:0006915">
    <property type="term" value="P:apoptotic process"/>
    <property type="evidence" value="ECO:0007669"/>
    <property type="project" value="UniProtKB-ARBA"/>
</dbReference>
<dbReference type="InParanoid" id="I2H425"/>
<name>I2H425_HENB6</name>
<reference evidence="6 7" key="1">
    <citation type="journal article" date="2011" name="Proc. Natl. Acad. Sci. U.S.A.">
        <title>Evolutionary erosion of yeast sex chromosomes by mating-type switching accidents.</title>
        <authorList>
            <person name="Gordon J.L."/>
            <person name="Armisen D."/>
            <person name="Proux-Wera E."/>
            <person name="Oheigeartaigh S.S."/>
            <person name="Byrne K.P."/>
            <person name="Wolfe K.H."/>
        </authorList>
    </citation>
    <scope>NUCLEOTIDE SEQUENCE [LARGE SCALE GENOMIC DNA]</scope>
    <source>
        <strain evidence="7">ATCC 34711 / CBS 6284 / DSM 70876 / NBRC 10599 / NRRL Y-10934 / UCD 77-7</strain>
    </source>
</reference>
<evidence type="ECO:0000256" key="3">
    <source>
        <dbReference type="ARBA" id="ARBA00022643"/>
    </source>
</evidence>
<dbReference type="OrthoDB" id="276546at2759"/>
<evidence type="ECO:0000313" key="7">
    <source>
        <dbReference type="Proteomes" id="UP000002866"/>
    </source>
</evidence>
<organism evidence="6 7">
    <name type="scientific">Henningerozyma blattae (strain ATCC 34711 / CBS 6284 / DSM 70876 / NBRC 10599 / NRRL Y-10934 / UCD 77-7)</name>
    <name type="common">Yeast</name>
    <name type="synonym">Tetrapisispora blattae</name>
    <dbReference type="NCBI Taxonomy" id="1071380"/>
    <lineage>
        <taxon>Eukaryota</taxon>
        <taxon>Fungi</taxon>
        <taxon>Dikarya</taxon>
        <taxon>Ascomycota</taxon>
        <taxon>Saccharomycotina</taxon>
        <taxon>Saccharomycetes</taxon>
        <taxon>Saccharomycetales</taxon>
        <taxon>Saccharomycetaceae</taxon>
        <taxon>Henningerozyma</taxon>
    </lineage>
</organism>
<evidence type="ECO:0000256" key="1">
    <source>
        <dbReference type="ARBA" id="ARBA00001917"/>
    </source>
</evidence>